<gene>
    <name evidence="4" type="ORF">CSC65_14840</name>
</gene>
<evidence type="ECO:0008006" key="6">
    <source>
        <dbReference type="Google" id="ProtNLM"/>
    </source>
</evidence>
<evidence type="ECO:0000259" key="3">
    <source>
        <dbReference type="Pfam" id="PF17482"/>
    </source>
</evidence>
<evidence type="ECO:0000256" key="1">
    <source>
        <dbReference type="ARBA" id="ARBA00008005"/>
    </source>
</evidence>
<dbReference type="InterPro" id="IPR020287">
    <property type="entry name" value="Tail_sheath_C"/>
</dbReference>
<dbReference type="PANTHER" id="PTHR35861:SF1">
    <property type="entry name" value="PHAGE TAIL SHEATH PROTEIN"/>
    <property type="match status" value="1"/>
</dbReference>
<dbReference type="Gene3D" id="3.40.50.11780">
    <property type="match status" value="1"/>
</dbReference>
<proteinExistence type="inferred from homology"/>
<dbReference type="InterPro" id="IPR052042">
    <property type="entry name" value="Tail_sheath_structural"/>
</dbReference>
<feature type="domain" description="Tail sheath protein C-terminal" evidence="3">
    <location>
        <begin position="293"/>
        <end position="400"/>
    </location>
</feature>
<dbReference type="EMBL" id="PDWN01000017">
    <property type="protein sequence ID" value="KAF1692235.1"/>
    <property type="molecule type" value="Genomic_DNA"/>
</dbReference>
<evidence type="ECO:0000313" key="4">
    <source>
        <dbReference type="EMBL" id="KAF1692235.1"/>
    </source>
</evidence>
<comment type="similarity">
    <text evidence="1">Belongs to the myoviridae tail sheath protein family.</text>
</comment>
<dbReference type="RefSeq" id="WP_162411386.1">
    <property type="nucleotide sequence ID" value="NZ_PDWN01000017.1"/>
</dbReference>
<sequence length="405" mass="43837">MPEYLAPGVYVEETAYRSRAIQAVSTTTCAFVGPTRSGPVAGNEAPELLTSVAEFERIYGSAADLRFGDRVVPNYLAHAVRAYFEEGGVRLYAARVAAGRAQGDDLSGGGDGPAPQAADYVDALAAIDALEDVSTFAAPGATALGDAGNAARVLQLQIDHASHARAWRMAVLETPPGLDVASVRALRRTLDSKHAALYYPWVVVANPAAAPRRADIPAELALPPAGFICGIFARNDVQRGVHKAPANEVVRSALRFDAPVTAAQQDLLNPEGVNCLRTFPGRGNRVWGARTLSSDPEWKYVPMRRYFNYLEASLDRGTRWAALEPNGEPLWAELRTTIDAFLHNEWRNGALLGTRSEQAYFVRCDRSTMTQDDLDHGRVVCLVGVAAIQPAEFMIFRITQQTAMG</sequence>
<organism evidence="4 5">
    <name type="scientific">Pseudoxanthomonas daejeonensis</name>
    <dbReference type="NCBI Taxonomy" id="266062"/>
    <lineage>
        <taxon>Bacteria</taxon>
        <taxon>Pseudomonadati</taxon>
        <taxon>Pseudomonadota</taxon>
        <taxon>Gammaproteobacteria</taxon>
        <taxon>Lysobacterales</taxon>
        <taxon>Lysobacteraceae</taxon>
        <taxon>Pseudoxanthomonas</taxon>
    </lineage>
</organism>
<dbReference type="Proteomes" id="UP000788419">
    <property type="component" value="Unassembled WGS sequence"/>
</dbReference>
<comment type="caution">
    <text evidence="4">The sequence shown here is derived from an EMBL/GenBank/DDBJ whole genome shotgun (WGS) entry which is preliminary data.</text>
</comment>
<name>A0ABQ6Z3T5_9GAMM</name>
<keyword evidence="5" id="KW-1185">Reference proteome</keyword>
<evidence type="ECO:0000313" key="5">
    <source>
        <dbReference type="Proteomes" id="UP000788419"/>
    </source>
</evidence>
<evidence type="ECO:0000259" key="2">
    <source>
        <dbReference type="Pfam" id="PF04984"/>
    </source>
</evidence>
<dbReference type="PANTHER" id="PTHR35861">
    <property type="match status" value="1"/>
</dbReference>
<accession>A0ABQ6Z3T5</accession>
<reference evidence="4 5" key="1">
    <citation type="submission" date="2017-10" db="EMBL/GenBank/DDBJ databases">
        <title>Whole genome sequencing of members of genus Pseudoxanthomonas.</title>
        <authorList>
            <person name="Kumar S."/>
            <person name="Bansal K."/>
            <person name="Kaur A."/>
            <person name="Patil P."/>
            <person name="Sharma S."/>
            <person name="Patil P.B."/>
        </authorList>
    </citation>
    <scope>NUCLEOTIDE SEQUENCE [LARGE SCALE GENOMIC DNA]</scope>
    <source>
        <strain evidence="4 5">DSM 17801</strain>
    </source>
</reference>
<feature type="domain" description="Tail sheath protein subtilisin-like" evidence="2">
    <location>
        <begin position="117"/>
        <end position="292"/>
    </location>
</feature>
<dbReference type="Pfam" id="PF04984">
    <property type="entry name" value="Phage_sheath_1"/>
    <property type="match status" value="1"/>
</dbReference>
<dbReference type="InterPro" id="IPR035089">
    <property type="entry name" value="Phage_sheath_subtilisin"/>
</dbReference>
<dbReference type="Pfam" id="PF17482">
    <property type="entry name" value="Phage_sheath_1C"/>
    <property type="match status" value="1"/>
</dbReference>
<protein>
    <recommendedName>
        <fullName evidence="6">Phage tail sheath family protein</fullName>
    </recommendedName>
</protein>